<dbReference type="InterPro" id="IPR005122">
    <property type="entry name" value="Uracil-DNA_glycosylase-like"/>
</dbReference>
<evidence type="ECO:0000256" key="13">
    <source>
        <dbReference type="PROSITE-ProRule" id="PRU10072"/>
    </source>
</evidence>
<dbReference type="Proteomes" id="UP000694580">
    <property type="component" value="Chromosome 3"/>
</dbReference>
<evidence type="ECO:0000256" key="6">
    <source>
        <dbReference type="ARBA" id="ARBA00023128"/>
    </source>
</evidence>
<dbReference type="HAMAP" id="MF_00148">
    <property type="entry name" value="UDG"/>
    <property type="match status" value="1"/>
</dbReference>
<dbReference type="PANTHER" id="PTHR11264:SF0">
    <property type="entry name" value="URACIL-DNA GLYCOSYLASE"/>
    <property type="match status" value="1"/>
</dbReference>
<dbReference type="GO" id="GO:0005739">
    <property type="term" value="C:mitochondrion"/>
    <property type="evidence" value="ECO:0007669"/>
    <property type="project" value="UniProtKB-SubCell"/>
</dbReference>
<evidence type="ECO:0000259" key="16">
    <source>
        <dbReference type="SMART" id="SM00986"/>
    </source>
</evidence>
<keyword evidence="18" id="KW-1185">Reference proteome</keyword>
<evidence type="ECO:0000256" key="11">
    <source>
        <dbReference type="ARBA" id="ARBA00064140"/>
    </source>
</evidence>
<gene>
    <name evidence="12" type="primary">UNG1</name>
    <name evidence="12" type="synonym">UNG</name>
    <name evidence="17" type="synonym">ungb</name>
</gene>
<evidence type="ECO:0000256" key="10">
    <source>
        <dbReference type="ARBA" id="ARBA00052828"/>
    </source>
</evidence>
<keyword evidence="2" id="KW-0597">Phosphoprotein</keyword>
<feature type="domain" description="Uracil-DNA glycosylase-like" evidence="16">
    <location>
        <begin position="138"/>
        <end position="299"/>
    </location>
</feature>
<organism evidence="17 18">
    <name type="scientific">Denticeps clupeoides</name>
    <name type="common">denticle herring</name>
    <dbReference type="NCBI Taxonomy" id="299321"/>
    <lineage>
        <taxon>Eukaryota</taxon>
        <taxon>Metazoa</taxon>
        <taxon>Chordata</taxon>
        <taxon>Craniata</taxon>
        <taxon>Vertebrata</taxon>
        <taxon>Euteleostomi</taxon>
        <taxon>Actinopterygii</taxon>
        <taxon>Neopterygii</taxon>
        <taxon>Teleostei</taxon>
        <taxon>Clupei</taxon>
        <taxon>Clupeiformes</taxon>
        <taxon>Denticipitoidei</taxon>
        <taxon>Denticipitidae</taxon>
        <taxon>Denticeps</taxon>
    </lineage>
</organism>
<dbReference type="PROSITE" id="PS00130">
    <property type="entry name" value="U_DNA_GLYCOSYLASE"/>
    <property type="match status" value="1"/>
</dbReference>
<reference evidence="17 18" key="1">
    <citation type="submission" date="2020-06" db="EMBL/GenBank/DDBJ databases">
        <authorList>
            <consortium name="Wellcome Sanger Institute Data Sharing"/>
        </authorList>
    </citation>
    <scope>NUCLEOTIDE SEQUENCE [LARGE SCALE GENOMIC DNA]</scope>
</reference>
<comment type="subcellular location">
    <subcellularLocation>
        <location evidence="12">Mitochondrion</location>
    </subcellularLocation>
    <subcellularLocation>
        <location evidence="12">Nucleus</location>
    </subcellularLocation>
</comment>
<dbReference type="InterPro" id="IPR002043">
    <property type="entry name" value="UDG_fam1"/>
</dbReference>
<dbReference type="GO" id="GO:0005654">
    <property type="term" value="C:nucleoplasm"/>
    <property type="evidence" value="ECO:0007669"/>
    <property type="project" value="UniProtKB-ARBA"/>
</dbReference>
<evidence type="ECO:0000256" key="1">
    <source>
        <dbReference type="ARBA" id="ARBA00008184"/>
    </source>
</evidence>
<keyword evidence="4 12" id="KW-0378">Hydrolase</keyword>
<dbReference type="PANTHER" id="PTHR11264">
    <property type="entry name" value="URACIL-DNA GLYCOSYLASE"/>
    <property type="match status" value="1"/>
</dbReference>
<comment type="catalytic activity">
    <reaction evidence="9">
        <text>a 2'-deoxyuridine in double-stranded DNA + H2O = a 2'-deoxyribose 5'-monophosphate in double-stranded DNA + uracil</text>
        <dbReference type="Rhea" id="RHEA:81455"/>
        <dbReference type="Rhea" id="RHEA-COMP:14231"/>
        <dbReference type="Rhea" id="RHEA-COMP:17071"/>
        <dbReference type="ChEBI" id="CHEBI:15377"/>
        <dbReference type="ChEBI" id="CHEBI:17568"/>
        <dbReference type="ChEBI" id="CHEBI:133902"/>
        <dbReference type="ChEBI" id="CHEBI:139095"/>
    </reaction>
    <physiologicalReaction direction="left-to-right" evidence="9">
        <dbReference type="Rhea" id="RHEA:81456"/>
    </physiologicalReaction>
</comment>
<evidence type="ECO:0000256" key="15">
    <source>
        <dbReference type="SAM" id="MobiDB-lite"/>
    </source>
</evidence>
<evidence type="ECO:0000256" key="12">
    <source>
        <dbReference type="HAMAP-Rule" id="MF_03166"/>
    </source>
</evidence>
<dbReference type="GO" id="GO:0004844">
    <property type="term" value="F:uracil DNA N-glycosylase activity"/>
    <property type="evidence" value="ECO:0007669"/>
    <property type="project" value="UniProtKB-UniRule"/>
</dbReference>
<dbReference type="EC" id="3.2.2.27" evidence="12 14"/>
<evidence type="ECO:0000256" key="14">
    <source>
        <dbReference type="RuleBase" id="RU003780"/>
    </source>
</evidence>
<proteinExistence type="inferred from homology"/>
<reference evidence="17" key="3">
    <citation type="submission" date="2025-09" db="UniProtKB">
        <authorList>
            <consortium name="Ensembl"/>
        </authorList>
    </citation>
    <scope>IDENTIFICATION</scope>
</reference>
<dbReference type="NCBIfam" id="NF003588">
    <property type="entry name" value="PRK05254.1-1"/>
    <property type="match status" value="1"/>
</dbReference>
<evidence type="ECO:0000313" key="17">
    <source>
        <dbReference type="Ensembl" id="ENSDCDP00010017236.1"/>
    </source>
</evidence>
<keyword evidence="5" id="KW-0007">Acetylation</keyword>
<dbReference type="AlphaFoldDB" id="A0AAY4BBG7"/>
<keyword evidence="8 12" id="KW-0539">Nucleus</keyword>
<evidence type="ECO:0000256" key="2">
    <source>
        <dbReference type="ARBA" id="ARBA00022553"/>
    </source>
</evidence>
<evidence type="ECO:0000256" key="5">
    <source>
        <dbReference type="ARBA" id="ARBA00022990"/>
    </source>
</evidence>
<accession>A0AAY4BBG7</accession>
<reference evidence="17" key="2">
    <citation type="submission" date="2025-08" db="UniProtKB">
        <authorList>
            <consortium name="Ensembl"/>
        </authorList>
    </citation>
    <scope>IDENTIFICATION</scope>
</reference>
<evidence type="ECO:0000256" key="3">
    <source>
        <dbReference type="ARBA" id="ARBA00022763"/>
    </source>
</evidence>
<comment type="subunit">
    <text evidence="11">Interacts with RPA2 subunit of the RPA trimer; this interaction mediates UNG2 recruitment to RPA-coated single-stranded DNA at stalled replication forks. Interacts with PCNA; this interaction mediates UNG2 recruitment to S-phase replication foci. Interacts (via N-terminus) with FAM72A.</text>
</comment>
<evidence type="ECO:0000256" key="4">
    <source>
        <dbReference type="ARBA" id="ARBA00022801"/>
    </source>
</evidence>
<dbReference type="FunFam" id="3.40.470.10:FF:000004">
    <property type="entry name" value="Uracil-DNA glycosylase"/>
    <property type="match status" value="1"/>
</dbReference>
<dbReference type="Gene3D" id="3.40.470.10">
    <property type="entry name" value="Uracil-DNA glycosylase-like domain"/>
    <property type="match status" value="1"/>
</dbReference>
<name>A0AAY4BBG7_9TELE</name>
<feature type="active site" description="Proton acceptor" evidence="12 13">
    <location>
        <position position="153"/>
    </location>
</feature>
<keyword evidence="6 12" id="KW-0496">Mitochondrion</keyword>
<dbReference type="SUPFAM" id="SSF52141">
    <property type="entry name" value="Uracil-DNA glycosylase-like"/>
    <property type="match status" value="1"/>
</dbReference>
<dbReference type="Pfam" id="PF03167">
    <property type="entry name" value="UDG"/>
    <property type="match status" value="1"/>
</dbReference>
<protein>
    <recommendedName>
        <fullName evidence="12 14">Uracil-DNA glycosylase</fullName>
        <shortName evidence="12">UDG</shortName>
        <ecNumber evidence="12 14">3.2.2.27</ecNumber>
    </recommendedName>
</protein>
<comment type="function">
    <text evidence="12 14">Excises uracil residues from the DNA which can arise as a result of misincorporation of dUMP residues by DNA polymerase or due to deamination of cytosine.</text>
</comment>
<comment type="catalytic activity">
    <reaction evidence="12 14">
        <text>Hydrolyzes single-stranded DNA or mismatched double-stranded DNA and polynucleotides, releasing free uracil.</text>
        <dbReference type="EC" id="3.2.2.27"/>
    </reaction>
</comment>
<sequence length="312" mass="35279">MCTNVPTNSFISTFESHFPTRPHHRCTSAVCICIKPSACEMTQQSTGRTEEETEKSENFSHPRHPCPAQLARIEENRRAALQRLAARNVEVPIGESWREKIGAEFTKGYFTELAAFIADERKHFTVYPSPEHVFSWTHMCAIEDVKVVVLGQDPYHGPGQAHGLCFSVPKPTAPPPSLENIYAELSTDMKGFQHPGHGDLSGWAKQGVLLLNAVLTVRAHKPMSHTERGWETFTDAVVWWLSRNLRGLVFLLWGSYAQKKGSIIDRMRHHILQTSHPSPYSADRGFFGCHHFSKTNELLRKSGRKPIDWNAL</sequence>
<comment type="catalytic activity">
    <reaction evidence="10">
        <text>a 2'-deoxyuridine in single-stranded DNA + H2O = a 2'-deoxyribose 5'-monophosphate in single-stranded DNA + uracil</text>
        <dbReference type="Rhea" id="RHEA:81459"/>
        <dbReference type="Rhea" id="RHEA-COMP:12847"/>
        <dbReference type="Rhea" id="RHEA-COMP:19684"/>
        <dbReference type="ChEBI" id="CHEBI:15377"/>
        <dbReference type="ChEBI" id="CHEBI:17568"/>
        <dbReference type="ChEBI" id="CHEBI:133902"/>
        <dbReference type="ChEBI" id="CHEBI:139095"/>
    </reaction>
    <physiologicalReaction direction="left-to-right" evidence="10">
        <dbReference type="Rhea" id="RHEA:81460"/>
    </physiologicalReaction>
</comment>
<dbReference type="GeneTree" id="ENSGT00390000003405"/>
<dbReference type="SMART" id="SM00987">
    <property type="entry name" value="UreE_C"/>
    <property type="match status" value="1"/>
</dbReference>
<dbReference type="InterPro" id="IPR036895">
    <property type="entry name" value="Uracil-DNA_glycosylase-like_sf"/>
</dbReference>
<evidence type="ECO:0000256" key="8">
    <source>
        <dbReference type="ARBA" id="ARBA00023242"/>
    </source>
</evidence>
<keyword evidence="3 12" id="KW-0227">DNA damage</keyword>
<keyword evidence="7 12" id="KW-0234">DNA repair</keyword>
<feature type="region of interest" description="Disordered" evidence="15">
    <location>
        <begin position="42"/>
        <end position="65"/>
    </location>
</feature>
<dbReference type="GO" id="GO:0097510">
    <property type="term" value="P:base-excision repair, AP site formation via deaminated base removal"/>
    <property type="evidence" value="ECO:0007669"/>
    <property type="project" value="TreeGrafter"/>
</dbReference>
<dbReference type="Ensembl" id="ENSDCDT00010018274.1">
    <property type="protein sequence ID" value="ENSDCDP00010017236.1"/>
    <property type="gene ID" value="ENSDCDG00010007894.1"/>
</dbReference>
<comment type="similarity">
    <text evidence="1 12 14">Belongs to the uracil-DNA glycosylase (UDG) superfamily. UNG family.</text>
</comment>
<dbReference type="NCBIfam" id="NF003591">
    <property type="entry name" value="PRK05254.1-4"/>
    <property type="match status" value="1"/>
</dbReference>
<dbReference type="NCBIfam" id="TIGR00628">
    <property type="entry name" value="ung"/>
    <property type="match status" value="1"/>
</dbReference>
<evidence type="ECO:0000313" key="18">
    <source>
        <dbReference type="Proteomes" id="UP000694580"/>
    </source>
</evidence>
<dbReference type="SMART" id="SM00986">
    <property type="entry name" value="UDG"/>
    <property type="match status" value="1"/>
</dbReference>
<dbReference type="NCBIfam" id="NF003589">
    <property type="entry name" value="PRK05254.1-2"/>
    <property type="match status" value="1"/>
</dbReference>
<evidence type="ECO:0000256" key="9">
    <source>
        <dbReference type="ARBA" id="ARBA00052069"/>
    </source>
</evidence>
<evidence type="ECO:0000256" key="7">
    <source>
        <dbReference type="ARBA" id="ARBA00023204"/>
    </source>
</evidence>
<dbReference type="NCBIfam" id="NF003592">
    <property type="entry name" value="PRK05254.1-5"/>
    <property type="match status" value="1"/>
</dbReference>
<dbReference type="InterPro" id="IPR018085">
    <property type="entry name" value="Ura-DNA_Glyclase_AS"/>
</dbReference>
<dbReference type="CDD" id="cd10027">
    <property type="entry name" value="UDG-F1-like"/>
    <property type="match status" value="1"/>
</dbReference>